<dbReference type="EMBL" id="JBHSAP010000001">
    <property type="protein sequence ID" value="MFC4075207.1"/>
    <property type="molecule type" value="Genomic_DNA"/>
</dbReference>
<reference evidence="2" key="1">
    <citation type="journal article" date="2019" name="Int. J. Syst. Evol. Microbiol.">
        <title>The Global Catalogue of Microorganisms (GCM) 10K type strain sequencing project: providing services to taxonomists for standard genome sequencing and annotation.</title>
        <authorList>
            <consortium name="The Broad Institute Genomics Platform"/>
            <consortium name="The Broad Institute Genome Sequencing Center for Infectious Disease"/>
            <person name="Wu L."/>
            <person name="Ma J."/>
        </authorList>
    </citation>
    <scope>NUCLEOTIDE SEQUENCE [LARGE SCALE GENOMIC DNA]</scope>
    <source>
        <strain evidence="2">IBRC-M 10813</strain>
    </source>
</reference>
<dbReference type="Proteomes" id="UP001595843">
    <property type="component" value="Unassembled WGS sequence"/>
</dbReference>
<evidence type="ECO:0000313" key="1">
    <source>
        <dbReference type="EMBL" id="MFC4075207.1"/>
    </source>
</evidence>
<accession>A0ABV8JEJ4</accession>
<gene>
    <name evidence="1" type="ORF">ACFOUO_00010</name>
</gene>
<dbReference type="RefSeq" id="WP_380700905.1">
    <property type="nucleotide sequence ID" value="NZ_JBHSAP010000001.1"/>
</dbReference>
<protein>
    <submittedName>
        <fullName evidence="1">Uncharacterized protein</fullName>
    </submittedName>
</protein>
<keyword evidence="2" id="KW-1185">Reference proteome</keyword>
<comment type="caution">
    <text evidence="1">The sequence shown here is derived from an EMBL/GenBank/DDBJ whole genome shotgun (WGS) entry which is preliminary data.</text>
</comment>
<organism evidence="1 2">
    <name type="scientific">Salinithrix halophila</name>
    <dbReference type="NCBI Taxonomy" id="1485204"/>
    <lineage>
        <taxon>Bacteria</taxon>
        <taxon>Bacillati</taxon>
        <taxon>Bacillota</taxon>
        <taxon>Bacilli</taxon>
        <taxon>Bacillales</taxon>
        <taxon>Thermoactinomycetaceae</taxon>
        <taxon>Salinithrix</taxon>
    </lineage>
</organism>
<evidence type="ECO:0000313" key="2">
    <source>
        <dbReference type="Proteomes" id="UP001595843"/>
    </source>
</evidence>
<sequence>MRLSKKMLLVLSLSCVLAVGLCYDVVASAPQHVVKAVFHDEPTSG</sequence>
<proteinExistence type="predicted"/>
<name>A0ABV8JEJ4_9BACL</name>